<protein>
    <submittedName>
        <fullName evidence="2">Uncharacterized protein</fullName>
    </submittedName>
</protein>
<feature type="region of interest" description="Disordered" evidence="1">
    <location>
        <begin position="1"/>
        <end position="25"/>
    </location>
</feature>
<gene>
    <name evidence="2" type="ORF">NDU88_007127</name>
</gene>
<feature type="compositionally biased region" description="Basic and acidic residues" evidence="1">
    <location>
        <begin position="54"/>
        <end position="65"/>
    </location>
</feature>
<evidence type="ECO:0000313" key="2">
    <source>
        <dbReference type="EMBL" id="KAJ1166730.1"/>
    </source>
</evidence>
<proteinExistence type="predicted"/>
<accession>A0AAV7SRM8</accession>
<keyword evidence="3" id="KW-1185">Reference proteome</keyword>
<evidence type="ECO:0000256" key="1">
    <source>
        <dbReference type="SAM" id="MobiDB-lite"/>
    </source>
</evidence>
<reference evidence="2" key="1">
    <citation type="journal article" date="2022" name="bioRxiv">
        <title>Sequencing and chromosome-scale assembly of the giantPleurodeles waltlgenome.</title>
        <authorList>
            <person name="Brown T."/>
            <person name="Elewa A."/>
            <person name="Iarovenko S."/>
            <person name="Subramanian E."/>
            <person name="Araus A.J."/>
            <person name="Petzold A."/>
            <person name="Susuki M."/>
            <person name="Suzuki K.-i.T."/>
            <person name="Hayashi T."/>
            <person name="Toyoda A."/>
            <person name="Oliveira C."/>
            <person name="Osipova E."/>
            <person name="Leigh N.D."/>
            <person name="Simon A."/>
            <person name="Yun M.H."/>
        </authorList>
    </citation>
    <scope>NUCLEOTIDE SEQUENCE</scope>
    <source>
        <strain evidence="2">20211129_DDA</strain>
        <tissue evidence="2">Liver</tissue>
    </source>
</reference>
<feature type="region of interest" description="Disordered" evidence="1">
    <location>
        <begin position="41"/>
        <end position="69"/>
    </location>
</feature>
<feature type="compositionally biased region" description="Polar residues" evidence="1">
    <location>
        <begin position="41"/>
        <end position="50"/>
    </location>
</feature>
<comment type="caution">
    <text evidence="2">The sequence shown here is derived from an EMBL/GenBank/DDBJ whole genome shotgun (WGS) entry which is preliminary data.</text>
</comment>
<name>A0AAV7SRM8_PLEWA</name>
<dbReference type="Proteomes" id="UP001066276">
    <property type="component" value="Chromosome 4_2"/>
</dbReference>
<evidence type="ECO:0000313" key="3">
    <source>
        <dbReference type="Proteomes" id="UP001066276"/>
    </source>
</evidence>
<organism evidence="2 3">
    <name type="scientific">Pleurodeles waltl</name>
    <name type="common">Iberian ribbed newt</name>
    <dbReference type="NCBI Taxonomy" id="8319"/>
    <lineage>
        <taxon>Eukaryota</taxon>
        <taxon>Metazoa</taxon>
        <taxon>Chordata</taxon>
        <taxon>Craniata</taxon>
        <taxon>Vertebrata</taxon>
        <taxon>Euteleostomi</taxon>
        <taxon>Amphibia</taxon>
        <taxon>Batrachia</taxon>
        <taxon>Caudata</taxon>
        <taxon>Salamandroidea</taxon>
        <taxon>Salamandridae</taxon>
        <taxon>Pleurodelinae</taxon>
        <taxon>Pleurodeles</taxon>
    </lineage>
</organism>
<sequence length="103" mass="11099">MITIGGGEDSQSAQPLAPPPLRLPPSRSVGLELASINSPEVNTNASCVRSSHQRLQDHSPVERSARPPLLGKYNIRHARILSSATATNTTLKAIKPAVYERHL</sequence>
<dbReference type="EMBL" id="JANPWB010000008">
    <property type="protein sequence ID" value="KAJ1166730.1"/>
    <property type="molecule type" value="Genomic_DNA"/>
</dbReference>
<dbReference type="AlphaFoldDB" id="A0AAV7SRM8"/>